<accession>B6UED7</accession>
<sequence length="61" mass="6835">MRVTEDLGCCKILSLTGSYMQEGGTGYVLVNLKAEKGEKRRESLQILVAVRINPMLYSRSQ</sequence>
<name>B6UED7_MAIZE</name>
<dbReference type="RefSeq" id="NP_001316364.1">
    <property type="nucleotide sequence ID" value="NM_001329435.1"/>
</dbReference>
<dbReference type="KEGG" id="zma:103653544"/>
<dbReference type="AlphaFoldDB" id="B6UED7"/>
<organism evidence="1">
    <name type="scientific">Zea mays</name>
    <name type="common">Maize</name>
    <dbReference type="NCBI Taxonomy" id="4577"/>
    <lineage>
        <taxon>Eukaryota</taxon>
        <taxon>Viridiplantae</taxon>
        <taxon>Streptophyta</taxon>
        <taxon>Embryophyta</taxon>
        <taxon>Tracheophyta</taxon>
        <taxon>Spermatophyta</taxon>
        <taxon>Magnoliopsida</taxon>
        <taxon>Liliopsida</taxon>
        <taxon>Poales</taxon>
        <taxon>Poaceae</taxon>
        <taxon>PACMAD clade</taxon>
        <taxon>Panicoideae</taxon>
        <taxon>Andropogonodae</taxon>
        <taxon>Andropogoneae</taxon>
        <taxon>Tripsacinae</taxon>
        <taxon>Zea</taxon>
    </lineage>
</organism>
<proteinExistence type="evidence at transcript level"/>
<evidence type="ECO:0000313" key="1">
    <source>
        <dbReference type="EMBL" id="ACG47720.1"/>
    </source>
</evidence>
<dbReference type="GeneID" id="103653544"/>
<protein>
    <submittedName>
        <fullName evidence="1">Uncharacterized protein</fullName>
    </submittedName>
</protein>
<dbReference type="OrthoDB" id="417481at2759"/>
<dbReference type="EMBL" id="EU975602">
    <property type="protein sequence ID" value="ACG47720.1"/>
    <property type="molecule type" value="mRNA"/>
</dbReference>
<reference evidence="1" key="1">
    <citation type="journal article" date="2009" name="Plant Mol. Biol.">
        <title>Insights into corn genes derived from large-scale cDNA sequencing.</title>
        <authorList>
            <person name="Alexandrov N.N."/>
            <person name="Brover V.V."/>
            <person name="Freidin S."/>
            <person name="Troukhan M.E."/>
            <person name="Tatarinova T.V."/>
            <person name="Zhang H."/>
            <person name="Swaller T.J."/>
            <person name="Lu Y.P."/>
            <person name="Bouck J."/>
            <person name="Flavell R.B."/>
            <person name="Feldmann K.A."/>
        </authorList>
    </citation>
    <scope>NUCLEOTIDE SEQUENCE</scope>
</reference>